<proteinExistence type="predicted"/>
<accession>A0A540WCE8</accession>
<dbReference type="InterPro" id="IPR029058">
    <property type="entry name" value="AB_hydrolase_fold"/>
</dbReference>
<evidence type="ECO:0000259" key="1">
    <source>
        <dbReference type="Pfam" id="PF12697"/>
    </source>
</evidence>
<evidence type="ECO:0000313" key="2">
    <source>
        <dbReference type="EMBL" id="TQF06094.1"/>
    </source>
</evidence>
<evidence type="ECO:0000313" key="3">
    <source>
        <dbReference type="Proteomes" id="UP000319103"/>
    </source>
</evidence>
<dbReference type="OrthoDB" id="2987348at2"/>
<dbReference type="SUPFAM" id="SSF53474">
    <property type="entry name" value="alpha/beta-Hydrolases"/>
    <property type="match status" value="1"/>
</dbReference>
<dbReference type="Pfam" id="PF12697">
    <property type="entry name" value="Abhydrolase_6"/>
    <property type="match status" value="1"/>
</dbReference>
<comment type="caution">
    <text evidence="2">The sequence shown here is derived from an EMBL/GenBank/DDBJ whole genome shotgun (WGS) entry which is preliminary data.</text>
</comment>
<dbReference type="AlphaFoldDB" id="A0A540WCE8"/>
<dbReference type="Gene3D" id="3.40.50.1820">
    <property type="entry name" value="alpha/beta hydrolase"/>
    <property type="match status" value="1"/>
</dbReference>
<organism evidence="2 3">
    <name type="scientific">Kitasatospora acidiphila</name>
    <dbReference type="NCBI Taxonomy" id="2567942"/>
    <lineage>
        <taxon>Bacteria</taxon>
        <taxon>Bacillati</taxon>
        <taxon>Actinomycetota</taxon>
        <taxon>Actinomycetes</taxon>
        <taxon>Kitasatosporales</taxon>
        <taxon>Streptomycetaceae</taxon>
        <taxon>Kitasatospora</taxon>
    </lineage>
</organism>
<feature type="domain" description="AB hydrolase-1" evidence="1">
    <location>
        <begin position="30"/>
        <end position="224"/>
    </location>
</feature>
<dbReference type="GO" id="GO:0016787">
    <property type="term" value="F:hydrolase activity"/>
    <property type="evidence" value="ECO:0007669"/>
    <property type="project" value="UniProtKB-KW"/>
</dbReference>
<keyword evidence="3" id="KW-1185">Reference proteome</keyword>
<keyword evidence="2" id="KW-0378">Hydrolase</keyword>
<gene>
    <name evidence="2" type="ORF">E6W39_32575</name>
</gene>
<dbReference type="RefSeq" id="WP_141636541.1">
    <property type="nucleotide sequence ID" value="NZ_VIGB01000003.1"/>
</dbReference>
<reference evidence="2 3" key="1">
    <citation type="submission" date="2019-06" db="EMBL/GenBank/DDBJ databases">
        <title>Description of Kitasatospora acidophila sp. nov. isolated from pine grove soil, and reclassification of Streptomyces novaecaesareae to Kitasatospora novaeceasareae comb. nov.</title>
        <authorList>
            <person name="Kim M.J."/>
        </authorList>
    </citation>
    <scope>NUCLEOTIDE SEQUENCE [LARGE SCALE GENOMIC DNA]</scope>
    <source>
        <strain evidence="2 3">MMS16-CNU292</strain>
    </source>
</reference>
<dbReference type="EMBL" id="VIGB01000003">
    <property type="protein sequence ID" value="TQF06094.1"/>
    <property type="molecule type" value="Genomic_DNA"/>
</dbReference>
<dbReference type="Proteomes" id="UP000319103">
    <property type="component" value="Unassembled WGS sequence"/>
</dbReference>
<dbReference type="InterPro" id="IPR000073">
    <property type="entry name" value="AB_hydrolase_1"/>
</dbReference>
<sequence>MAGAAGRPVRAAVPLPRARPAGARRSAPASSAGTYSLPGYAEVLVRFAAALDARDALVGGHSLGGHIALEAAPALTDCAGFAVFGTPPMATLEAMPSAFLPNPLVSVGFTAEVTPADARAYAASQLAPGSALPVAPMAEQILATDGAARAGLAASLAAGAFTDEVAIAAGLDRPLAVLHGRDEQLVSLAYLESLHLPPLWRGAVQVIEGSGHSPQLEAPEALAKLLTEFAEFVE</sequence>
<protein>
    <submittedName>
        <fullName evidence="2">Alpha/beta hydrolase</fullName>
    </submittedName>
</protein>
<name>A0A540WCE8_9ACTN</name>